<feature type="compositionally biased region" description="Polar residues" evidence="1">
    <location>
        <begin position="55"/>
        <end position="64"/>
    </location>
</feature>
<protein>
    <submittedName>
        <fullName evidence="2">GNAT family N-acetyltransferase</fullName>
    </submittedName>
</protein>
<feature type="region of interest" description="Disordered" evidence="1">
    <location>
        <begin position="40"/>
        <end position="64"/>
    </location>
</feature>
<dbReference type="RefSeq" id="WP_215918104.1">
    <property type="nucleotide sequence ID" value="NZ_JAHKNI010000005.1"/>
</dbReference>
<gene>
    <name evidence="2" type="ORF">KO481_16860</name>
</gene>
<dbReference type="Proteomes" id="UP000733379">
    <property type="component" value="Unassembled WGS sequence"/>
</dbReference>
<dbReference type="SUPFAM" id="SSF55729">
    <property type="entry name" value="Acyl-CoA N-acyltransferases (Nat)"/>
    <property type="match status" value="1"/>
</dbReference>
<dbReference type="InterPro" id="IPR016181">
    <property type="entry name" value="Acyl_CoA_acyltransferase"/>
</dbReference>
<keyword evidence="3" id="KW-1185">Reference proteome</keyword>
<organism evidence="2 3">
    <name type="scientific">Nocardia albiluteola</name>
    <dbReference type="NCBI Taxonomy" id="2842303"/>
    <lineage>
        <taxon>Bacteria</taxon>
        <taxon>Bacillati</taxon>
        <taxon>Actinomycetota</taxon>
        <taxon>Actinomycetes</taxon>
        <taxon>Mycobacteriales</taxon>
        <taxon>Nocardiaceae</taxon>
        <taxon>Nocardia</taxon>
    </lineage>
</organism>
<evidence type="ECO:0000313" key="2">
    <source>
        <dbReference type="EMBL" id="MBU3063193.1"/>
    </source>
</evidence>
<sequence length="64" mass="6939">MTEIALDLPGIDRVEIHCGVTNSRSAAVARRAGFLLDRIGPRDKTAPQRLRPSNVLDQALTSTP</sequence>
<comment type="caution">
    <text evidence="2">The sequence shown here is derived from an EMBL/GenBank/DDBJ whole genome shotgun (WGS) entry which is preliminary data.</text>
</comment>
<dbReference type="EMBL" id="JAHKNI010000005">
    <property type="protein sequence ID" value="MBU3063193.1"/>
    <property type="molecule type" value="Genomic_DNA"/>
</dbReference>
<accession>A0ABS6B1T9</accession>
<reference evidence="2 3" key="1">
    <citation type="submission" date="2021-06" db="EMBL/GenBank/DDBJ databases">
        <title>Actinomycetes sequencing.</title>
        <authorList>
            <person name="Shan Q."/>
        </authorList>
    </citation>
    <scope>NUCLEOTIDE SEQUENCE [LARGE SCALE GENOMIC DNA]</scope>
    <source>
        <strain evidence="2 3">NEAU-G5</strain>
    </source>
</reference>
<dbReference type="Gene3D" id="3.40.630.30">
    <property type="match status" value="1"/>
</dbReference>
<proteinExistence type="predicted"/>
<evidence type="ECO:0000313" key="3">
    <source>
        <dbReference type="Proteomes" id="UP000733379"/>
    </source>
</evidence>
<name>A0ABS6B1T9_9NOCA</name>
<evidence type="ECO:0000256" key="1">
    <source>
        <dbReference type="SAM" id="MobiDB-lite"/>
    </source>
</evidence>